<evidence type="ECO:0000313" key="2">
    <source>
        <dbReference type="Proteomes" id="UP000486760"/>
    </source>
</evidence>
<dbReference type="Proteomes" id="UP000486760">
    <property type="component" value="Unassembled WGS sequence"/>
</dbReference>
<dbReference type="PIRSF" id="PIRSF006380">
    <property type="entry name" value="UCP006380"/>
    <property type="match status" value="1"/>
</dbReference>
<dbReference type="InterPro" id="IPR002802">
    <property type="entry name" value="Endo_dU"/>
</dbReference>
<sequence>MATTGRQRTFSHIVGFDDCPFPRGHRGDVAIVGTVFSRLRLEGVLSGKVRRDGVNSTRELIRLAGSSRFAAHLQLVMLQGVALAGFNVVDVPQLHAELGLPVLVVARRAPRREAMRRALLKRIPGGAHKWARVERLGEMEPLEGVYVQRVGLSVEEAAATLRATTPHGSVPEPLRVAHLIAGGVTTGESSGRV</sequence>
<dbReference type="HAMAP" id="MF_00582">
    <property type="entry name" value="UPF0215"/>
    <property type="match status" value="1"/>
</dbReference>
<name>A0A7V7G211_9GAMM</name>
<protein>
    <submittedName>
        <fullName evidence="1">DUF99 family protein</fullName>
    </submittedName>
</protein>
<dbReference type="Gene3D" id="3.30.2170.10">
    <property type="entry name" value="archaeoglobus fulgidus dsm 4304 superfamily"/>
    <property type="match status" value="1"/>
</dbReference>
<dbReference type="PANTHER" id="PTHR39518">
    <property type="entry name" value="UPF0215 PROTEIN MJ1150"/>
    <property type="match status" value="1"/>
</dbReference>
<gene>
    <name evidence="1" type="ORF">F0A17_05135</name>
</gene>
<organism evidence="1 2">
    <name type="scientific">Billgrantia pellis</name>
    <dbReference type="NCBI Taxonomy" id="2606936"/>
    <lineage>
        <taxon>Bacteria</taxon>
        <taxon>Pseudomonadati</taxon>
        <taxon>Pseudomonadota</taxon>
        <taxon>Gammaproteobacteria</taxon>
        <taxon>Oceanospirillales</taxon>
        <taxon>Halomonadaceae</taxon>
        <taxon>Billgrantia</taxon>
    </lineage>
</organism>
<dbReference type="EMBL" id="VTPY01000002">
    <property type="protein sequence ID" value="KAA0013738.1"/>
    <property type="molecule type" value="Genomic_DNA"/>
</dbReference>
<comment type="caution">
    <text evidence="1">The sequence shown here is derived from an EMBL/GenBank/DDBJ whole genome shotgun (WGS) entry which is preliminary data.</text>
</comment>
<reference evidence="1 2" key="1">
    <citation type="submission" date="2019-08" db="EMBL/GenBank/DDBJ databases">
        <title>Bioinformatics analysis of the strain L3 and L5.</title>
        <authorList>
            <person name="Li X."/>
        </authorList>
    </citation>
    <scope>NUCLEOTIDE SEQUENCE [LARGE SCALE GENOMIC DNA]</scope>
    <source>
        <strain evidence="1 2">L5</strain>
    </source>
</reference>
<keyword evidence="2" id="KW-1185">Reference proteome</keyword>
<accession>A0A7V7G211</accession>
<dbReference type="RefSeq" id="WP_149327277.1">
    <property type="nucleotide sequence ID" value="NZ_VTPY01000002.1"/>
</dbReference>
<evidence type="ECO:0000313" key="1">
    <source>
        <dbReference type="EMBL" id="KAA0013738.1"/>
    </source>
</evidence>
<dbReference type="PANTHER" id="PTHR39518:SF2">
    <property type="entry name" value="UPF0215 PROTEIN MJ1150"/>
    <property type="match status" value="1"/>
</dbReference>
<dbReference type="Pfam" id="PF01949">
    <property type="entry name" value="Endo_dU"/>
    <property type="match status" value="1"/>
</dbReference>
<dbReference type="AlphaFoldDB" id="A0A7V7G211"/>
<proteinExistence type="inferred from homology"/>